<evidence type="ECO:0000256" key="4">
    <source>
        <dbReference type="ARBA" id="ARBA00023242"/>
    </source>
</evidence>
<comment type="similarity">
    <text evidence="2">Belongs to the JARID1 histone demethylase family.</text>
</comment>
<protein>
    <recommendedName>
        <fullName evidence="7">WRC domain-containing protein</fullName>
    </recommendedName>
</protein>
<dbReference type="SUPFAM" id="SSF51197">
    <property type="entry name" value="Clavaminate synthase-like"/>
    <property type="match status" value="1"/>
</dbReference>
<comment type="subcellular location">
    <subcellularLocation>
        <location evidence="1">Nucleus</location>
    </subcellularLocation>
</comment>
<dbReference type="PROSITE" id="PS51667">
    <property type="entry name" value="WRC"/>
    <property type="match status" value="1"/>
</dbReference>
<dbReference type="Pfam" id="PF08879">
    <property type="entry name" value="WRC"/>
    <property type="match status" value="1"/>
</dbReference>
<dbReference type="GO" id="GO:0000785">
    <property type="term" value="C:chromatin"/>
    <property type="evidence" value="ECO:0007669"/>
    <property type="project" value="TreeGrafter"/>
</dbReference>
<keyword evidence="3" id="KW-0479">Metal-binding</keyword>
<dbReference type="InterPro" id="IPR003347">
    <property type="entry name" value="JmjC_dom"/>
</dbReference>
<dbReference type="GO" id="GO:0003712">
    <property type="term" value="F:transcription coregulator activity"/>
    <property type="evidence" value="ECO:0007669"/>
    <property type="project" value="TreeGrafter"/>
</dbReference>
<dbReference type="GO" id="GO:0031490">
    <property type="term" value="F:chromatin DNA binding"/>
    <property type="evidence" value="ECO:0007669"/>
    <property type="project" value="TreeGrafter"/>
</dbReference>
<feature type="compositionally biased region" description="Basic residues" evidence="6">
    <location>
        <begin position="140"/>
        <end position="157"/>
    </location>
</feature>
<dbReference type="AlphaFoldDB" id="A0A0L9TKQ2"/>
<gene>
    <name evidence="8" type="ORF">LR48_Vigan01g068500</name>
</gene>
<keyword evidence="4" id="KW-0539">Nucleus</keyword>
<accession>A0A0L9TKQ2</accession>
<comment type="caution">
    <text evidence="5">Lacks conserved residue(s) required for the propagation of feature annotation.</text>
</comment>
<proteinExistence type="inferred from homology"/>
<dbReference type="GO" id="GO:0000118">
    <property type="term" value="C:histone deacetylase complex"/>
    <property type="evidence" value="ECO:0007669"/>
    <property type="project" value="TreeGrafter"/>
</dbReference>
<dbReference type="GO" id="GO:0006357">
    <property type="term" value="P:regulation of transcription by RNA polymerase II"/>
    <property type="evidence" value="ECO:0007669"/>
    <property type="project" value="TreeGrafter"/>
</dbReference>
<name>A0A0L9TKQ2_PHAAN</name>
<feature type="region of interest" description="Disordered" evidence="6">
    <location>
        <begin position="52"/>
        <end position="163"/>
    </location>
</feature>
<feature type="region of interest" description="Disordered" evidence="6">
    <location>
        <begin position="1"/>
        <end position="26"/>
    </location>
</feature>
<dbReference type="GO" id="GO:0032454">
    <property type="term" value="F:histone H3K9 demethylase activity"/>
    <property type="evidence" value="ECO:0007669"/>
    <property type="project" value="InterPro"/>
</dbReference>
<organism evidence="8 9">
    <name type="scientific">Phaseolus angularis</name>
    <name type="common">Azuki bean</name>
    <name type="synonym">Vigna angularis</name>
    <dbReference type="NCBI Taxonomy" id="3914"/>
    <lineage>
        <taxon>Eukaryota</taxon>
        <taxon>Viridiplantae</taxon>
        <taxon>Streptophyta</taxon>
        <taxon>Embryophyta</taxon>
        <taxon>Tracheophyta</taxon>
        <taxon>Spermatophyta</taxon>
        <taxon>Magnoliopsida</taxon>
        <taxon>eudicotyledons</taxon>
        <taxon>Gunneridae</taxon>
        <taxon>Pentapetalae</taxon>
        <taxon>rosids</taxon>
        <taxon>fabids</taxon>
        <taxon>Fabales</taxon>
        <taxon>Fabaceae</taxon>
        <taxon>Papilionoideae</taxon>
        <taxon>50 kb inversion clade</taxon>
        <taxon>NPAAA clade</taxon>
        <taxon>indigoferoid/millettioid clade</taxon>
        <taxon>Phaseoleae</taxon>
        <taxon>Vigna</taxon>
    </lineage>
</organism>
<dbReference type="PANTHER" id="PTHR12549">
    <property type="entry name" value="JMJC DOMAIN-CONTAINING HISTONE DEMETHYLATION PROTEIN"/>
    <property type="match status" value="1"/>
</dbReference>
<evidence type="ECO:0000256" key="3">
    <source>
        <dbReference type="ARBA" id="ARBA00022723"/>
    </source>
</evidence>
<feature type="domain" description="WRC" evidence="7">
    <location>
        <begin position="14"/>
        <end position="60"/>
    </location>
</feature>
<evidence type="ECO:0000313" key="8">
    <source>
        <dbReference type="EMBL" id="KOM31130.1"/>
    </source>
</evidence>
<evidence type="ECO:0000256" key="2">
    <source>
        <dbReference type="ARBA" id="ARBA00006801"/>
    </source>
</evidence>
<dbReference type="Gene3D" id="2.60.120.650">
    <property type="entry name" value="Cupin"/>
    <property type="match status" value="2"/>
</dbReference>
<evidence type="ECO:0000313" key="9">
    <source>
        <dbReference type="Proteomes" id="UP000053144"/>
    </source>
</evidence>
<dbReference type="OMA" id="YYLDECH"/>
<dbReference type="InterPro" id="IPR045109">
    <property type="entry name" value="LSDs-like"/>
</dbReference>
<dbReference type="InterPro" id="IPR014977">
    <property type="entry name" value="WRC_dom"/>
</dbReference>
<dbReference type="SMART" id="SM00558">
    <property type="entry name" value="JmjC"/>
    <property type="match status" value="1"/>
</dbReference>
<dbReference type="Proteomes" id="UP000053144">
    <property type="component" value="Chromosome 1"/>
</dbReference>
<evidence type="ECO:0000259" key="7">
    <source>
        <dbReference type="PROSITE" id="PS51667"/>
    </source>
</evidence>
<feature type="compositionally biased region" description="Basic residues" evidence="6">
    <location>
        <begin position="85"/>
        <end position="96"/>
    </location>
</feature>
<dbReference type="PANTHER" id="PTHR12549:SF42">
    <property type="entry name" value="LYSINE-SPECIFIC DEMETHYLASE JMJ28"/>
    <property type="match status" value="1"/>
</dbReference>
<evidence type="ECO:0000256" key="5">
    <source>
        <dbReference type="PROSITE-ProRule" id="PRU01002"/>
    </source>
</evidence>
<evidence type="ECO:0000256" key="6">
    <source>
        <dbReference type="SAM" id="MobiDB-lite"/>
    </source>
</evidence>
<reference evidence="9" key="1">
    <citation type="journal article" date="2015" name="Proc. Natl. Acad. Sci. U.S.A.">
        <title>Genome sequencing of adzuki bean (Vigna angularis) provides insight into high starch and low fat accumulation and domestication.</title>
        <authorList>
            <person name="Yang K."/>
            <person name="Tian Z."/>
            <person name="Chen C."/>
            <person name="Luo L."/>
            <person name="Zhao B."/>
            <person name="Wang Z."/>
            <person name="Yu L."/>
            <person name="Li Y."/>
            <person name="Sun Y."/>
            <person name="Li W."/>
            <person name="Chen Y."/>
            <person name="Li Y."/>
            <person name="Zhang Y."/>
            <person name="Ai D."/>
            <person name="Zhao J."/>
            <person name="Shang C."/>
            <person name="Ma Y."/>
            <person name="Wu B."/>
            <person name="Wang M."/>
            <person name="Gao L."/>
            <person name="Sun D."/>
            <person name="Zhang P."/>
            <person name="Guo F."/>
            <person name="Wang W."/>
            <person name="Li Y."/>
            <person name="Wang J."/>
            <person name="Varshney R.K."/>
            <person name="Wang J."/>
            <person name="Ling H.Q."/>
            <person name="Wan P."/>
        </authorList>
    </citation>
    <scope>NUCLEOTIDE SEQUENCE</scope>
    <source>
        <strain evidence="9">cv. Jingnong 6</strain>
    </source>
</reference>
<evidence type="ECO:0000256" key="1">
    <source>
        <dbReference type="ARBA" id="ARBA00004123"/>
    </source>
</evidence>
<sequence length="969" mass="111417">MTKKPKAEGAEEPLPDHLRCGRTDGRQWRCRRRVKDSLKLCEIHYLQGRHRQYKEKVPESLKLHRKRKTSDEEPSAVDNVESRARRTSRIVKKKRRLSEGPESLVAATPSLAKKKAPKQGDMQLELIRMVLKREAEKKNKNNKGKKKNKKKNKKKKKKEEEEELCYGEGELRRELPNGVMEISPASPTRDYDNVASHCDVKVGVDSRTVTPRYFRSKNVDRVPAGKLQIAPYGSNLKKGTKGKRKKCHWCQRSESCNLIQCSSCIWTLKMKLRRHVQFVVELALVRIAQQVNVKTVKEYLTGKSSVDRILHFHYLICMLLPVLKHISEDQNIELETEAKVKGKNISDIQIKQVEFGCNEKNYCNHCKTPILDLHRSCPSCSYSLCSSCCLELSQGKASGEINLSTFNRPDKMKSSIASESQDLDEKPISSSNLTDTSILTEWTNCNGIDTLSCPPREYGGCGNSHLELRSVFPSNWIKEMEVKAEEIVCSYDFPETSDKSSSCSLCFDTDHNTNRYKQLQEAALREDSNDNYLFCPTLLDISGDNFEHFQKHWGKGHPIVVQDVLQSTSNLSWDPLIMFCTYLEQNITRYENNKNVLESCLDWWDSYNYLTIIEINIRQYFTGSVKRRPQRNTWHEMLKLRGWLSSQIFKELFPAHFAEVIDTLPVQEYMHPLSGLLNLAANLPHGSAKHDIGPYLYISYGSADKETDSVTTLCYDPYDVVNIMTHTTDAPLSTEQLTKIRKLLKKHKTLCQMKTIGTEEPLEQKVNGMKLLHVEETEQRGLQSMVEEGMNFFRRVNRTSCISTEAKRVSSQSMDSNVSQNGDCDFFSESDSGRTLLLLGTVQTNEISKQDIPRKPFESSKRHKNKFSEHLGAQWDVFRRQDVPKLIEYLKRHYDEFSCTRDHHKKSCVHAVLEFVSPENVTEGIQLIDEVRLLPQEHKSKADMLEVKKMALHSMNTAIKEVRQLTSKT</sequence>
<dbReference type="EMBL" id="CM003371">
    <property type="protein sequence ID" value="KOM31130.1"/>
    <property type="molecule type" value="Genomic_DNA"/>
</dbReference>
<dbReference type="GO" id="GO:0046872">
    <property type="term" value="F:metal ion binding"/>
    <property type="evidence" value="ECO:0007669"/>
    <property type="project" value="UniProtKB-KW"/>
</dbReference>
<dbReference type="Gramene" id="KOM31130">
    <property type="protein sequence ID" value="KOM31130"/>
    <property type="gene ID" value="LR48_Vigan01g068500"/>
</dbReference>